<dbReference type="InterPro" id="IPR055560">
    <property type="entry name" value="DUF7136"/>
</dbReference>
<evidence type="ECO:0000313" key="4">
    <source>
        <dbReference type="EMBL" id="KAF1815232.1"/>
    </source>
</evidence>
<evidence type="ECO:0000313" key="5">
    <source>
        <dbReference type="Proteomes" id="UP000504638"/>
    </source>
</evidence>
<feature type="chain" id="PRO_5044631960" description="DUF7136 domain-containing protein" evidence="2">
    <location>
        <begin position="18"/>
        <end position="210"/>
    </location>
</feature>
<keyword evidence="5" id="KW-1185">Reference proteome</keyword>
<gene>
    <name evidence="4 6" type="ORF">P152DRAFT_480294</name>
</gene>
<organism evidence="4">
    <name type="scientific">Eremomyces bilateralis CBS 781.70</name>
    <dbReference type="NCBI Taxonomy" id="1392243"/>
    <lineage>
        <taxon>Eukaryota</taxon>
        <taxon>Fungi</taxon>
        <taxon>Dikarya</taxon>
        <taxon>Ascomycota</taxon>
        <taxon>Pezizomycotina</taxon>
        <taxon>Dothideomycetes</taxon>
        <taxon>Dothideomycetes incertae sedis</taxon>
        <taxon>Eremomycetales</taxon>
        <taxon>Eremomycetaceae</taxon>
        <taxon>Eremomyces</taxon>
    </lineage>
</organism>
<dbReference type="Pfam" id="PF23584">
    <property type="entry name" value="DUF7136"/>
    <property type="match status" value="1"/>
</dbReference>
<feature type="region of interest" description="Disordered" evidence="1">
    <location>
        <begin position="179"/>
        <end position="210"/>
    </location>
</feature>
<dbReference type="Proteomes" id="UP000504638">
    <property type="component" value="Unplaced"/>
</dbReference>
<dbReference type="AlphaFoldDB" id="A0A6G1GB75"/>
<dbReference type="OrthoDB" id="4490227at2759"/>
<sequence length="210" mass="23500">MKSFFFPAILLLPVAVAQNIVTFPTDIEVDLVVPRPNTSYLVQSPFPLIFAIQNAKVAWDFGFIFRWELFGKTALYDDGRTGGIVSGGEPPAALGPVLHRQLHHDHRKLAGLLGAFVSAENDHVDAELGAETQHQLHGKGRSVVDWRRLRRCRGHLYLQYLGLGQPAVHPRGWRVPDRGGRHWNRGQLDGGLPSSERGGWLRQPVRRRVG</sequence>
<keyword evidence="2" id="KW-0732">Signal</keyword>
<name>A0A6G1GB75_9PEZI</name>
<feature type="domain" description="DUF7136" evidence="3">
    <location>
        <begin position="22"/>
        <end position="74"/>
    </location>
</feature>
<accession>A0A6G1GB75</accession>
<evidence type="ECO:0000259" key="3">
    <source>
        <dbReference type="Pfam" id="PF23584"/>
    </source>
</evidence>
<reference evidence="6" key="2">
    <citation type="submission" date="2020-04" db="EMBL/GenBank/DDBJ databases">
        <authorList>
            <consortium name="NCBI Genome Project"/>
        </authorList>
    </citation>
    <scope>NUCLEOTIDE SEQUENCE</scope>
    <source>
        <strain evidence="6">CBS 781.70</strain>
    </source>
</reference>
<evidence type="ECO:0000256" key="2">
    <source>
        <dbReference type="SAM" id="SignalP"/>
    </source>
</evidence>
<dbReference type="RefSeq" id="XP_033536863.1">
    <property type="nucleotide sequence ID" value="XM_033681757.1"/>
</dbReference>
<reference evidence="4 6" key="1">
    <citation type="submission" date="2020-01" db="EMBL/GenBank/DDBJ databases">
        <authorList>
            <consortium name="DOE Joint Genome Institute"/>
            <person name="Haridas S."/>
            <person name="Albert R."/>
            <person name="Binder M."/>
            <person name="Bloem J."/>
            <person name="Labutti K."/>
            <person name="Salamov A."/>
            <person name="Andreopoulos B."/>
            <person name="Baker S.E."/>
            <person name="Barry K."/>
            <person name="Bills G."/>
            <person name="Bluhm B.H."/>
            <person name="Cannon C."/>
            <person name="Castanera R."/>
            <person name="Culley D.E."/>
            <person name="Daum C."/>
            <person name="Ezra D."/>
            <person name="Gonzalez J.B."/>
            <person name="Henrissat B."/>
            <person name="Kuo A."/>
            <person name="Liang C."/>
            <person name="Lipzen A."/>
            <person name="Lutzoni F."/>
            <person name="Magnuson J."/>
            <person name="Mondo S."/>
            <person name="Nolan M."/>
            <person name="Ohm R."/>
            <person name="Pangilinan J."/>
            <person name="Park H.-J."/>
            <person name="Ramirez L."/>
            <person name="Alfaro M."/>
            <person name="Sun H."/>
            <person name="Tritt A."/>
            <person name="Yoshinaga Y."/>
            <person name="Zwiers L.-H."/>
            <person name="Turgeon B.G."/>
            <person name="Goodwin S.B."/>
            <person name="Spatafora J.W."/>
            <person name="Crous P.W."/>
            <person name="Grigoriev I.V."/>
        </authorList>
    </citation>
    <scope>NUCLEOTIDE SEQUENCE</scope>
    <source>
        <strain evidence="4 6">CBS 781.70</strain>
    </source>
</reference>
<evidence type="ECO:0000256" key="1">
    <source>
        <dbReference type="SAM" id="MobiDB-lite"/>
    </source>
</evidence>
<reference evidence="6" key="3">
    <citation type="submission" date="2025-04" db="UniProtKB">
        <authorList>
            <consortium name="RefSeq"/>
        </authorList>
    </citation>
    <scope>IDENTIFICATION</scope>
    <source>
        <strain evidence="6">CBS 781.70</strain>
    </source>
</reference>
<proteinExistence type="predicted"/>
<protein>
    <recommendedName>
        <fullName evidence="3">DUF7136 domain-containing protein</fullName>
    </recommendedName>
</protein>
<dbReference type="EMBL" id="ML975152">
    <property type="protein sequence ID" value="KAF1815232.1"/>
    <property type="molecule type" value="Genomic_DNA"/>
</dbReference>
<dbReference type="GeneID" id="54422327"/>
<feature type="signal peptide" evidence="2">
    <location>
        <begin position="1"/>
        <end position="17"/>
    </location>
</feature>
<evidence type="ECO:0000313" key="6">
    <source>
        <dbReference type="RefSeq" id="XP_033536863.1"/>
    </source>
</evidence>